<dbReference type="Proteomes" id="UP000241362">
    <property type="component" value="Unassembled WGS sequence"/>
</dbReference>
<accession>A0A2T4JDP7</accession>
<sequence length="183" mass="19440">MGLIGHNGGPSLDGGRSWRTHCWRAARHALLPTLPIEVVRGRVRRAADLGLDYRTYASVRAQTGHDVVAFLFSSNALRATMVQPAAPADVAVKLAGVRAERLGLAVAPLSVPALALANPALDDCHPAPFALARWSEARDRIRAALGRLPRDGVILVGAHGLEADWCAAGRLAGYLPAERYFGA</sequence>
<proteinExistence type="predicted"/>
<name>A0A2T4JDP7_FUSBL</name>
<dbReference type="RefSeq" id="WP_107672051.1">
    <property type="nucleotide sequence ID" value="NZ_PZKE01000002.1"/>
</dbReference>
<dbReference type="AlphaFoldDB" id="A0A2T4JDP7"/>
<evidence type="ECO:0000313" key="1">
    <source>
        <dbReference type="EMBL" id="PTE16042.1"/>
    </source>
</evidence>
<dbReference type="EMBL" id="PZKE01000002">
    <property type="protein sequence ID" value="PTE16042.1"/>
    <property type="molecule type" value="Genomic_DNA"/>
</dbReference>
<evidence type="ECO:0000313" key="2">
    <source>
        <dbReference type="Proteomes" id="UP000241362"/>
    </source>
</evidence>
<comment type="caution">
    <text evidence="1">The sequence shown here is derived from an EMBL/GenBank/DDBJ whole genome shotgun (WGS) entry which is preliminary data.</text>
</comment>
<gene>
    <name evidence="1" type="ORF">C5F44_03150</name>
</gene>
<organism evidence="1 2">
    <name type="scientific">Fuscovulum blasticum DSM 2131</name>
    <dbReference type="NCBI Taxonomy" id="1188250"/>
    <lineage>
        <taxon>Bacteria</taxon>
        <taxon>Pseudomonadati</taxon>
        <taxon>Pseudomonadota</taxon>
        <taxon>Alphaproteobacteria</taxon>
        <taxon>Rhodobacterales</taxon>
        <taxon>Paracoccaceae</taxon>
        <taxon>Pseudogemmobacter</taxon>
    </lineage>
</organism>
<reference evidence="1 2" key="1">
    <citation type="submission" date="2018-03" db="EMBL/GenBank/DDBJ databases">
        <title>Rhodobacter blasticus.</title>
        <authorList>
            <person name="Meyer T.E."/>
            <person name="Miller S."/>
            <person name="Lodha T."/>
            <person name="Gandham S."/>
            <person name="Chintalapati S."/>
            <person name="Chintalapati V.R."/>
        </authorList>
    </citation>
    <scope>NUCLEOTIDE SEQUENCE [LARGE SCALE GENOMIC DNA]</scope>
    <source>
        <strain evidence="1 2">DSM 2131</strain>
    </source>
</reference>
<protein>
    <submittedName>
        <fullName evidence="1">Uncharacterized protein</fullName>
    </submittedName>
</protein>
<keyword evidence="2" id="KW-1185">Reference proteome</keyword>